<keyword evidence="9" id="KW-0547">Nucleotide-binding</keyword>
<dbReference type="SUPFAM" id="SSF55874">
    <property type="entry name" value="ATPase domain of HSP90 chaperone/DNA topoisomerase II/histidine kinase"/>
    <property type="match status" value="1"/>
</dbReference>
<keyword evidence="10" id="KW-1185">Reference proteome</keyword>
<dbReference type="PANTHER" id="PTHR43047">
    <property type="entry name" value="TWO-COMPONENT HISTIDINE PROTEIN KINASE"/>
    <property type="match status" value="1"/>
</dbReference>
<keyword evidence="5" id="KW-0418">Kinase</keyword>
<evidence type="ECO:0000313" key="10">
    <source>
        <dbReference type="Proteomes" id="UP001597373"/>
    </source>
</evidence>
<dbReference type="SUPFAM" id="SSF47384">
    <property type="entry name" value="Homodimeric domain of signal transducing histidine kinase"/>
    <property type="match status" value="1"/>
</dbReference>
<dbReference type="InterPro" id="IPR005467">
    <property type="entry name" value="His_kinase_dom"/>
</dbReference>
<dbReference type="InterPro" id="IPR003594">
    <property type="entry name" value="HATPase_dom"/>
</dbReference>
<proteinExistence type="predicted"/>
<dbReference type="Gene3D" id="3.30.565.10">
    <property type="entry name" value="Histidine kinase-like ATPase, C-terminal domain"/>
    <property type="match status" value="1"/>
</dbReference>
<keyword evidence="7" id="KW-1133">Transmembrane helix</keyword>
<dbReference type="Pfam" id="PF02518">
    <property type="entry name" value="HATPase_c"/>
    <property type="match status" value="1"/>
</dbReference>
<dbReference type="CDD" id="cd00075">
    <property type="entry name" value="HATPase"/>
    <property type="match status" value="1"/>
</dbReference>
<evidence type="ECO:0000256" key="3">
    <source>
        <dbReference type="ARBA" id="ARBA00022553"/>
    </source>
</evidence>
<dbReference type="InterPro" id="IPR004358">
    <property type="entry name" value="Sig_transdc_His_kin-like_C"/>
</dbReference>
<evidence type="ECO:0000256" key="1">
    <source>
        <dbReference type="ARBA" id="ARBA00000085"/>
    </source>
</evidence>
<protein>
    <recommendedName>
        <fullName evidence="2">histidine kinase</fullName>
        <ecNumber evidence="2">2.7.13.3</ecNumber>
    </recommendedName>
</protein>
<keyword evidence="4" id="KW-0808">Transferase</keyword>
<evidence type="ECO:0000259" key="8">
    <source>
        <dbReference type="PROSITE" id="PS50109"/>
    </source>
</evidence>
<sequence>MLGLSPLIGEVPEPQGPEASSWRKARRFAGRALSSMIALSASIEGAAAQSVVNLPVIGQTTISTHGALQFAIFAGVMGAAFLCALGVIKLRARSLAEMSVLKGRVAELSSALSRSEALLNLRDQRIVVWPTGGDTPSVVGDLPAESGAPLERNAFLAFGRWLSAKSAAALERSLQALLDRGQSFDLVAETQSGTLLEVQGRRSALHSVLRFASYTSLQEEHARLKLELDQLRASHETLMRLLDQLDTPLWLRDQSGRLAWVNRAYAQAVEASEPSVAIQEGRELLPAASRDGLGQSGAVTQQSVSTVVRGERKVYEVTSVADGAGSAGIASDTSELEALRKEYESMVRSHADTLDKLTTAVATFDAEQKLKFYNQAFQQLWGLDTRFLDSQPENAILLDRLRSEGKLAEQPEWRRWKDQVLSVYRAVEPQEFWWHLPDGRTIRVIANPQPRGGITWVFENLTEKISLESRYNAIVKVQSETLDNLAEGVAVFGSDGRLRLSNPAFRRLWGIPDKFLEGDIHISLLKTACDPLANPSPWGDFVAAATGFDDERRDSHGQTELTNGTVLQWAIIYLPNGQTMLTFVDVTDSVQVERALKEKNEALEKADKLKNDFVQHVSYELRSPLTNIIGFTELLSLETTGPLTPRQREYVEHISSSSSILLTVVNDILDLATVDAGIMELDVREVPVAATVQAAVSLVEKRFAEHDISVEVDVSRAPSHFFADEHRVKQILYNLLSNAANYAPEGGRVTVSAWDSGDGVVFRVHDNGPGMAPEVLRTIFKRFESSNSGRRRGAGLGLAIVKSFVELHGGTVEIETGEGRGTAVICRFPFAPNGVRAAAE</sequence>
<comment type="caution">
    <text evidence="9">The sequence shown here is derived from an EMBL/GenBank/DDBJ whole genome shotgun (WGS) entry which is preliminary data.</text>
</comment>
<feature type="transmembrane region" description="Helical" evidence="7">
    <location>
        <begin position="67"/>
        <end position="88"/>
    </location>
</feature>
<dbReference type="EC" id="2.7.13.3" evidence="2"/>
<evidence type="ECO:0000256" key="6">
    <source>
        <dbReference type="SAM" id="Coils"/>
    </source>
</evidence>
<feature type="domain" description="Histidine kinase" evidence="8">
    <location>
        <begin position="616"/>
        <end position="832"/>
    </location>
</feature>
<evidence type="ECO:0000313" key="9">
    <source>
        <dbReference type="EMBL" id="MFD2259374.1"/>
    </source>
</evidence>
<comment type="catalytic activity">
    <reaction evidence="1">
        <text>ATP + protein L-histidine = ADP + protein N-phospho-L-histidine.</text>
        <dbReference type="EC" id="2.7.13.3"/>
    </reaction>
</comment>
<dbReference type="Gene3D" id="3.30.450.20">
    <property type="entry name" value="PAS domain"/>
    <property type="match status" value="2"/>
</dbReference>
<dbReference type="EMBL" id="JBHUIR010000020">
    <property type="protein sequence ID" value="MFD2259374.1"/>
    <property type="molecule type" value="Genomic_DNA"/>
</dbReference>
<dbReference type="Proteomes" id="UP001597373">
    <property type="component" value="Unassembled WGS sequence"/>
</dbReference>
<evidence type="ECO:0000256" key="2">
    <source>
        <dbReference type="ARBA" id="ARBA00012438"/>
    </source>
</evidence>
<dbReference type="CDD" id="cd00082">
    <property type="entry name" value="HisKA"/>
    <property type="match status" value="1"/>
</dbReference>
<dbReference type="Pfam" id="PF12860">
    <property type="entry name" value="PAS_7"/>
    <property type="match status" value="2"/>
</dbReference>
<dbReference type="InterPro" id="IPR036890">
    <property type="entry name" value="HATPase_C_sf"/>
</dbReference>
<organism evidence="9 10">
    <name type="scientific">Chelativorans composti</name>
    <dbReference type="NCBI Taxonomy" id="768533"/>
    <lineage>
        <taxon>Bacteria</taxon>
        <taxon>Pseudomonadati</taxon>
        <taxon>Pseudomonadota</taxon>
        <taxon>Alphaproteobacteria</taxon>
        <taxon>Hyphomicrobiales</taxon>
        <taxon>Phyllobacteriaceae</taxon>
        <taxon>Chelativorans</taxon>
    </lineage>
</organism>
<dbReference type="SMART" id="SM00387">
    <property type="entry name" value="HATPase_c"/>
    <property type="match status" value="1"/>
</dbReference>
<dbReference type="GO" id="GO:0005524">
    <property type="term" value="F:ATP binding"/>
    <property type="evidence" value="ECO:0007669"/>
    <property type="project" value="UniProtKB-KW"/>
</dbReference>
<accession>A0ABW5DG63</accession>
<evidence type="ECO:0000256" key="5">
    <source>
        <dbReference type="ARBA" id="ARBA00022777"/>
    </source>
</evidence>
<feature type="coiled-coil region" evidence="6">
    <location>
        <begin position="214"/>
        <end position="241"/>
    </location>
</feature>
<keyword evidence="6" id="KW-0175">Coiled coil</keyword>
<evidence type="ECO:0000256" key="7">
    <source>
        <dbReference type="SAM" id="Phobius"/>
    </source>
</evidence>
<name>A0ABW5DG63_9HYPH</name>
<keyword evidence="7" id="KW-0472">Membrane</keyword>
<dbReference type="SUPFAM" id="SSF55785">
    <property type="entry name" value="PYP-like sensor domain (PAS domain)"/>
    <property type="match status" value="3"/>
</dbReference>
<dbReference type="PANTHER" id="PTHR43047:SF72">
    <property type="entry name" value="OSMOSENSING HISTIDINE PROTEIN KINASE SLN1"/>
    <property type="match status" value="1"/>
</dbReference>
<reference evidence="10" key="1">
    <citation type="journal article" date="2019" name="Int. J. Syst. Evol. Microbiol.">
        <title>The Global Catalogue of Microorganisms (GCM) 10K type strain sequencing project: providing services to taxonomists for standard genome sequencing and annotation.</title>
        <authorList>
            <consortium name="The Broad Institute Genomics Platform"/>
            <consortium name="The Broad Institute Genome Sequencing Center for Infectious Disease"/>
            <person name="Wu L."/>
            <person name="Ma J."/>
        </authorList>
    </citation>
    <scope>NUCLEOTIDE SEQUENCE [LARGE SCALE GENOMIC DNA]</scope>
    <source>
        <strain evidence="10">KCTC 23707</strain>
    </source>
</reference>
<evidence type="ECO:0000256" key="4">
    <source>
        <dbReference type="ARBA" id="ARBA00022679"/>
    </source>
</evidence>
<dbReference type="PRINTS" id="PR00344">
    <property type="entry name" value="BCTRLSENSOR"/>
</dbReference>
<dbReference type="PROSITE" id="PS50109">
    <property type="entry name" value="HIS_KIN"/>
    <property type="match status" value="1"/>
</dbReference>
<dbReference type="InterPro" id="IPR035965">
    <property type="entry name" value="PAS-like_dom_sf"/>
</dbReference>
<gene>
    <name evidence="9" type="ORF">ACFSMZ_06310</name>
</gene>
<dbReference type="SMART" id="SM00388">
    <property type="entry name" value="HisKA"/>
    <property type="match status" value="1"/>
</dbReference>
<keyword evidence="3" id="KW-0597">Phosphoprotein</keyword>
<keyword evidence="7" id="KW-0812">Transmembrane</keyword>
<dbReference type="InterPro" id="IPR003661">
    <property type="entry name" value="HisK_dim/P_dom"/>
</dbReference>
<dbReference type="RefSeq" id="WP_345098638.1">
    <property type="nucleotide sequence ID" value="NZ_BAABGS010000018.1"/>
</dbReference>
<dbReference type="InterPro" id="IPR036097">
    <property type="entry name" value="HisK_dim/P_sf"/>
</dbReference>
<dbReference type="Gene3D" id="1.10.287.130">
    <property type="match status" value="1"/>
</dbReference>
<dbReference type="Pfam" id="PF00512">
    <property type="entry name" value="HisKA"/>
    <property type="match status" value="1"/>
</dbReference>
<keyword evidence="9" id="KW-0067">ATP-binding</keyword>